<name>A0A0A7RFJ6_9LACO</name>
<dbReference type="RefSeq" id="WP_057871588.1">
    <property type="nucleotide sequence ID" value="NZ_JBDNNX010000006.1"/>
</dbReference>
<dbReference type="PANTHER" id="PTHR39185:SF1">
    <property type="entry name" value="SWARMING MOTILITY PROTEIN SWRD"/>
    <property type="match status" value="1"/>
</dbReference>
<keyword evidence="1" id="KW-0969">Cilium</keyword>
<dbReference type="PANTHER" id="PTHR39185">
    <property type="entry name" value="SWARMING MOTILITY PROTEIN SWRD"/>
    <property type="match status" value="1"/>
</dbReference>
<dbReference type="EMBL" id="KM886864">
    <property type="protein sequence ID" value="AJA34001.1"/>
    <property type="molecule type" value="Genomic_DNA"/>
</dbReference>
<keyword evidence="1" id="KW-0966">Cell projection</keyword>
<protein>
    <submittedName>
        <fullName evidence="1">Flagellar protein FlbD</fullName>
    </submittedName>
</protein>
<evidence type="ECO:0000313" key="1">
    <source>
        <dbReference type="EMBL" id="AJA34001.1"/>
    </source>
</evidence>
<keyword evidence="1" id="KW-0282">Flagellum</keyword>
<sequence length="65" mass="7559">MVELTAINGARFFLNPDLIYRVEETPDTVITLTTEKVILVQESAEQINHLIIAYRRKVFAQLFKH</sequence>
<dbReference type="Pfam" id="PF06289">
    <property type="entry name" value="FlbD"/>
    <property type="match status" value="1"/>
</dbReference>
<accession>A0A0A7RFJ6</accession>
<reference evidence="1" key="1">
    <citation type="journal article" date="2014" name="Appl. Environ. Microbiol.">
        <title>Detection and genomic characterization of motility in Lactobacillus curvatus: confirmation of motility in a species outside the Lactobacillus salivarius clade.</title>
        <authorList>
            <person name="Cousin F.J."/>
            <person name="Lynch S.M."/>
            <person name="Harris H.M."/>
            <person name="McCann A."/>
            <person name="Lynch D.B."/>
            <person name="Neville B.A."/>
            <person name="Irisawa T."/>
            <person name="Okada S."/>
            <person name="Endo A."/>
            <person name="O'Toole P.W."/>
        </authorList>
    </citation>
    <scope>NUCLEOTIDE SEQUENCE</scope>
    <source>
        <strain evidence="1">DSM 18630</strain>
    </source>
</reference>
<proteinExistence type="predicted"/>
<dbReference type="GeneID" id="98318855"/>
<organism evidence="1">
    <name type="scientific">Liquorilactobacillus ghanensis</name>
    <dbReference type="NCBI Taxonomy" id="399370"/>
    <lineage>
        <taxon>Bacteria</taxon>
        <taxon>Bacillati</taxon>
        <taxon>Bacillota</taxon>
        <taxon>Bacilli</taxon>
        <taxon>Lactobacillales</taxon>
        <taxon>Lactobacillaceae</taxon>
        <taxon>Liquorilactobacillus</taxon>
    </lineage>
</organism>
<gene>
    <name evidence="1" type="primary">flbD</name>
</gene>
<dbReference type="InterPro" id="IPR009384">
    <property type="entry name" value="SwrD-like"/>
</dbReference>
<dbReference type="AlphaFoldDB" id="A0A0A7RFJ6"/>